<keyword evidence="9" id="KW-1185">Reference proteome</keyword>
<feature type="domain" description="POPLD" evidence="6">
    <location>
        <begin position="488"/>
        <end position="580"/>
    </location>
</feature>
<dbReference type="GO" id="GO:0005655">
    <property type="term" value="C:nucleolar ribonuclease P complex"/>
    <property type="evidence" value="ECO:0007669"/>
    <property type="project" value="InterPro"/>
</dbReference>
<dbReference type="SUPFAM" id="SSF103025">
    <property type="entry name" value="Folate-binding domain"/>
    <property type="match status" value="1"/>
</dbReference>
<accession>A0A1E3K5W2</accession>
<gene>
    <name evidence="8" type="ORF">L198_00134</name>
</gene>
<evidence type="ECO:0000259" key="5">
    <source>
        <dbReference type="Pfam" id="PF06978"/>
    </source>
</evidence>
<dbReference type="PANTHER" id="PTHR22731">
    <property type="entry name" value="RIBONUCLEASES P/MRP PROTEIN SUBUNIT POP1"/>
    <property type="match status" value="1"/>
</dbReference>
<evidence type="ECO:0000259" key="6">
    <source>
        <dbReference type="Pfam" id="PF08170"/>
    </source>
</evidence>
<dbReference type="InterPro" id="IPR009723">
    <property type="entry name" value="Pop1_N"/>
</dbReference>
<proteinExistence type="predicted"/>
<dbReference type="GeneID" id="30189349"/>
<evidence type="ECO:0000256" key="4">
    <source>
        <dbReference type="SAM" id="MobiDB-lite"/>
    </source>
</evidence>
<comment type="caution">
    <text evidence="8">The sequence shown here is derived from an EMBL/GenBank/DDBJ whole genome shotgun (WGS) entry which is preliminary data.</text>
</comment>
<comment type="subcellular location">
    <subcellularLocation>
        <location evidence="1">Nucleus</location>
    </subcellularLocation>
</comment>
<dbReference type="Pfam" id="PF06978">
    <property type="entry name" value="POP1_N"/>
    <property type="match status" value="1"/>
</dbReference>
<evidence type="ECO:0000256" key="3">
    <source>
        <dbReference type="ARBA" id="ARBA00023242"/>
    </source>
</evidence>
<feature type="domain" description="Pop1 N-terminal" evidence="5">
    <location>
        <begin position="146"/>
        <end position="223"/>
    </location>
</feature>
<dbReference type="InterPro" id="IPR039182">
    <property type="entry name" value="Pop1"/>
</dbReference>
<dbReference type="GO" id="GO:0001682">
    <property type="term" value="P:tRNA 5'-leader removal"/>
    <property type="evidence" value="ECO:0007669"/>
    <property type="project" value="InterPro"/>
</dbReference>
<name>A0A1E3K5W2_9TREE</name>
<feature type="domain" description="POP1 C-terminal" evidence="7">
    <location>
        <begin position="726"/>
        <end position="799"/>
    </location>
</feature>
<sequence length="804" mass="89937">MSKPASKAASQKPYGRPQKVVNKTVDLLKKNERASAAGKGKERQVLGDVMGLVDEVKRLPNLIQVEKFAQTRAMEIHAFQTAIKSAATQGNTRAFQSLPRHLRRRAASHNPRRVPKRLRSRAAAEIDAADNIAKKHRKIAKLRAKGNLRSHLSRTALFRIRQRSKRWLPTHIWHAKRHHMVNHWGWRLPMSPTLKSFRPAYRAGRRKAVAWDVSYYGVIELEGWREDIIRLLGGVTDGKFAGDMFESGARVASISFYQYDAFPQGLIGPGEVFWQPTTHAKNGRTVWIRLHPSIFNHVWTLFKTTSLHILSEAGSSSSASQGLQIRDLRDQLEALEIMGPKSGEVLRRVLRLCKSEETLKQRVFNGLQDPSNIPDGTVIGLQAYDPRLHFPPPKLSEAEQSGTNDGVLRDDIIEPTMELAFSLLWDAESRENASEVTYTKFQLDARRHKLGLPGTRLHPRQSDDRLPIMLFKRSTHPPPSTTPQSFHGFTLILPTSWAQYLLTSIAYTGTLIGGLNERKVQHREAGVHSFPEYFSGVCEAGDRWHEGKAAFEKETWDRKPPGKRVEFAKVGTSSPWTPDWDKLLVSVYLNSGMLVADYSQSGDTSAEEASLNTSSPCKPYLLPHPFSTYISSSLTPLQLLKQLNTFRRQRSLSALPPTKAEALFNETVLHVEIDVLGRGSPGDMAMICGLVGEEREKWIQAYEREDDGFNFAGEVTELQKLGQAPSSHQRLIGYTDSGNISLTRGQGHALGTITLRGYVELLQAAYPSAAGQKGHVKGWEGKALVCVKNRDGIVGRFGEVRVCG</sequence>
<dbReference type="RefSeq" id="XP_019035262.1">
    <property type="nucleotide sequence ID" value="XM_019172320.1"/>
</dbReference>
<dbReference type="InterPro" id="IPR012590">
    <property type="entry name" value="POPLD_dom"/>
</dbReference>
<keyword evidence="3" id="KW-0539">Nucleus</keyword>
<dbReference type="EMBL" id="AWGH01000001">
    <property type="protein sequence ID" value="ODO08405.1"/>
    <property type="molecule type" value="Genomic_DNA"/>
</dbReference>
<evidence type="ECO:0000313" key="8">
    <source>
        <dbReference type="EMBL" id="ODO08405.1"/>
    </source>
</evidence>
<dbReference type="Proteomes" id="UP000094819">
    <property type="component" value="Unassembled WGS sequence"/>
</dbReference>
<dbReference type="GO" id="GO:0000172">
    <property type="term" value="C:ribonuclease MRP complex"/>
    <property type="evidence" value="ECO:0007669"/>
    <property type="project" value="InterPro"/>
</dbReference>
<dbReference type="Pfam" id="PF08170">
    <property type="entry name" value="POPLD"/>
    <property type="match status" value="1"/>
</dbReference>
<dbReference type="AlphaFoldDB" id="A0A1E3K5W2"/>
<dbReference type="Pfam" id="PF22770">
    <property type="entry name" value="POP1_C"/>
    <property type="match status" value="1"/>
</dbReference>
<keyword evidence="2" id="KW-0819">tRNA processing</keyword>
<organism evidence="8 9">
    <name type="scientific">Cryptococcus wingfieldii CBS 7118</name>
    <dbReference type="NCBI Taxonomy" id="1295528"/>
    <lineage>
        <taxon>Eukaryota</taxon>
        <taxon>Fungi</taxon>
        <taxon>Dikarya</taxon>
        <taxon>Basidiomycota</taxon>
        <taxon>Agaricomycotina</taxon>
        <taxon>Tremellomycetes</taxon>
        <taxon>Tremellales</taxon>
        <taxon>Cryptococcaceae</taxon>
        <taxon>Cryptococcus</taxon>
    </lineage>
</organism>
<dbReference type="OrthoDB" id="442863at2759"/>
<dbReference type="PANTHER" id="PTHR22731:SF3">
    <property type="entry name" value="RIBONUCLEASES P_MRP PROTEIN SUBUNIT POP1"/>
    <property type="match status" value="1"/>
</dbReference>
<dbReference type="InterPro" id="IPR055079">
    <property type="entry name" value="POP1_C"/>
</dbReference>
<evidence type="ECO:0000313" key="9">
    <source>
        <dbReference type="Proteomes" id="UP000094819"/>
    </source>
</evidence>
<evidence type="ECO:0000259" key="7">
    <source>
        <dbReference type="Pfam" id="PF22770"/>
    </source>
</evidence>
<protein>
    <submittedName>
        <fullName evidence="8">Ribonuclease P/MRP protein subunit POP1</fullName>
    </submittedName>
</protein>
<reference evidence="8 9" key="1">
    <citation type="submission" date="2016-06" db="EMBL/GenBank/DDBJ databases">
        <title>Evolution of pathogenesis and genome organization in the Tremellales.</title>
        <authorList>
            <person name="Cuomo C."/>
            <person name="Litvintseva A."/>
            <person name="Heitman J."/>
            <person name="Chen Y."/>
            <person name="Sun S."/>
            <person name="Springer D."/>
            <person name="Dromer F."/>
            <person name="Young S."/>
            <person name="Zeng Q."/>
            <person name="Chapman S."/>
            <person name="Gujja S."/>
            <person name="Saif S."/>
            <person name="Birren B."/>
        </authorList>
    </citation>
    <scope>NUCLEOTIDE SEQUENCE [LARGE SCALE GENOMIC DNA]</scope>
    <source>
        <strain evidence="8 9">CBS 7118</strain>
    </source>
</reference>
<feature type="region of interest" description="Disordered" evidence="4">
    <location>
        <begin position="1"/>
        <end position="22"/>
    </location>
</feature>
<evidence type="ECO:0000256" key="2">
    <source>
        <dbReference type="ARBA" id="ARBA00022694"/>
    </source>
</evidence>
<evidence type="ECO:0000256" key="1">
    <source>
        <dbReference type="ARBA" id="ARBA00004123"/>
    </source>
</evidence>